<dbReference type="Pfam" id="PF00324">
    <property type="entry name" value="AA_permease"/>
    <property type="match status" value="1"/>
</dbReference>
<name>A0A109UW57_9SACH</name>
<feature type="compositionally biased region" description="Basic and acidic residues" evidence="8">
    <location>
        <begin position="1"/>
        <end position="28"/>
    </location>
</feature>
<dbReference type="Gene3D" id="1.20.1740.10">
    <property type="entry name" value="Amino acid/polyamine transporter I"/>
    <property type="match status" value="1"/>
</dbReference>
<reference evidence="11 12" key="1">
    <citation type="submission" date="2016-01" db="EMBL/GenBank/DDBJ databases">
        <title>Genome sequence of the yeast Holleya sinecauda.</title>
        <authorList>
            <person name="Dietrich F.S."/>
        </authorList>
    </citation>
    <scope>NUCLEOTIDE SEQUENCE [LARGE SCALE GENOMIC DNA]</scope>
    <source>
        <strain evidence="11 12">ATCC 58844</strain>
    </source>
</reference>
<evidence type="ECO:0000256" key="8">
    <source>
        <dbReference type="SAM" id="MobiDB-lite"/>
    </source>
</evidence>
<dbReference type="EMBL" id="CP014242">
    <property type="protein sequence ID" value="AMD18658.1"/>
    <property type="molecule type" value="Genomic_DNA"/>
</dbReference>
<evidence type="ECO:0000256" key="3">
    <source>
        <dbReference type="ARBA" id="ARBA00022448"/>
    </source>
</evidence>
<evidence type="ECO:0000256" key="2">
    <source>
        <dbReference type="ARBA" id="ARBA00006983"/>
    </source>
</evidence>
<dbReference type="PANTHER" id="PTHR43341">
    <property type="entry name" value="AMINO ACID PERMEASE"/>
    <property type="match status" value="1"/>
</dbReference>
<dbReference type="InterPro" id="IPR004841">
    <property type="entry name" value="AA-permease/SLC12A_dom"/>
</dbReference>
<dbReference type="PIRSF" id="PIRSF006060">
    <property type="entry name" value="AA_transporter"/>
    <property type="match status" value="1"/>
</dbReference>
<dbReference type="OrthoDB" id="3900342at2759"/>
<feature type="compositionally biased region" description="Polar residues" evidence="8">
    <location>
        <begin position="29"/>
        <end position="43"/>
    </location>
</feature>
<dbReference type="PANTHER" id="PTHR43341:SF9">
    <property type="entry name" value="DICARBOXYLIC AMINO ACID PERMEASE"/>
    <property type="match status" value="1"/>
</dbReference>
<feature type="transmembrane region" description="Helical" evidence="9">
    <location>
        <begin position="266"/>
        <end position="291"/>
    </location>
</feature>
<feature type="transmembrane region" description="Helical" evidence="9">
    <location>
        <begin position="437"/>
        <end position="457"/>
    </location>
</feature>
<evidence type="ECO:0000256" key="5">
    <source>
        <dbReference type="ARBA" id="ARBA00022970"/>
    </source>
</evidence>
<feature type="transmembrane region" description="Helical" evidence="9">
    <location>
        <begin position="138"/>
        <end position="158"/>
    </location>
</feature>
<protein>
    <submittedName>
        <fullName evidence="11">HBL244Wp</fullName>
    </submittedName>
</protein>
<dbReference type="GeneID" id="28721806"/>
<sequence>MAYNQHHSDSGDDSEEVKVIDDHEKIKNNENLSSKRSGTSGLGSSDVERNDWEYDGKYDGIRLKRDLKARHMSMIAIGGSLGTGLLIGTGTSLSLAGPGAVFIGYCIMGVVVYIVMTCLGEMAAYIPLDGYTSYATRYADPALGFAVGYAYLFKYLILTPNQLTAGALVMQYWVPPGQVNPGVWITIFLVVIVTINIVGVRFFGEFEFWLSSFKVLVMIVVIILLFLIMLGVPSGDRLGFRYWSNPGAFNAYKSGSVDIEGPTGRLVSFMAVFVYALFAYLGTELCGIVAAETHNPRRNVPRAIKLTLYRIIVFYACTIFLLGMCVAYNDPGLLQASNATTSAAASPYVVAIKNAGIPVLHHIFNACVLIFVFSASNSDLYVGSRTLYGLAIDHKISKVFAYTNSWGVPYNALIACTVCCFLAYMNISNSAAKMFKYFVNVSSIFGLLSWITILITYDGFYKAFRAQGIDRSTLSYAAPMQPWAGRIALGFCCFVALMKNYTVFLGPRFDYQNFITGYIGIPVYIICFVGYKVIYKTKWIKPEDVDLYSFKGPIDMEEEQGKIEEAEHQKILNEKGWTWKWLYEKIFGWIF</sequence>
<dbReference type="AlphaFoldDB" id="A0A109UW57"/>
<comment type="similarity">
    <text evidence="2">Belongs to the amino acid-polyamine-organocation (APC) superfamily. YAT (TC 2.A.3.10) family.</text>
</comment>
<evidence type="ECO:0000256" key="6">
    <source>
        <dbReference type="ARBA" id="ARBA00022989"/>
    </source>
</evidence>
<feature type="transmembrane region" description="Helical" evidence="9">
    <location>
        <begin position="483"/>
        <end position="502"/>
    </location>
</feature>
<keyword evidence="3" id="KW-0813">Transport</keyword>
<keyword evidence="7 9" id="KW-0472">Membrane</keyword>
<feature type="transmembrane region" description="Helical" evidence="9">
    <location>
        <begin position="215"/>
        <end position="232"/>
    </location>
</feature>
<evidence type="ECO:0000256" key="1">
    <source>
        <dbReference type="ARBA" id="ARBA00004141"/>
    </source>
</evidence>
<dbReference type="InterPro" id="IPR004840">
    <property type="entry name" value="Amino_acid_permease_CS"/>
</dbReference>
<proteinExistence type="inferred from homology"/>
<feature type="transmembrane region" description="Helical" evidence="9">
    <location>
        <begin position="408"/>
        <end position="425"/>
    </location>
</feature>
<evidence type="ECO:0000256" key="9">
    <source>
        <dbReference type="SAM" id="Phobius"/>
    </source>
</evidence>
<accession>A0A109UW57</accession>
<keyword evidence="5" id="KW-0029">Amino-acid transport</keyword>
<feature type="transmembrane region" description="Helical" evidence="9">
    <location>
        <begin position="514"/>
        <end position="534"/>
    </location>
</feature>
<evidence type="ECO:0000256" key="4">
    <source>
        <dbReference type="ARBA" id="ARBA00022692"/>
    </source>
</evidence>
<dbReference type="GO" id="GO:0016020">
    <property type="term" value="C:membrane"/>
    <property type="evidence" value="ECO:0007669"/>
    <property type="project" value="UniProtKB-SubCell"/>
</dbReference>
<dbReference type="RefSeq" id="XP_017985654.1">
    <property type="nucleotide sequence ID" value="XM_018130250.1"/>
</dbReference>
<keyword evidence="4 9" id="KW-0812">Transmembrane</keyword>
<feature type="transmembrane region" description="Helical" evidence="9">
    <location>
        <begin position="72"/>
        <end position="96"/>
    </location>
</feature>
<evidence type="ECO:0000259" key="10">
    <source>
        <dbReference type="Pfam" id="PF00324"/>
    </source>
</evidence>
<keyword evidence="6 9" id="KW-1133">Transmembrane helix</keyword>
<dbReference type="InterPro" id="IPR050524">
    <property type="entry name" value="APC_YAT"/>
</dbReference>
<dbReference type="Proteomes" id="UP000243052">
    <property type="component" value="Chromosome ii"/>
</dbReference>
<evidence type="ECO:0000256" key="7">
    <source>
        <dbReference type="ARBA" id="ARBA00023136"/>
    </source>
</evidence>
<organism evidence="11 12">
    <name type="scientific">Eremothecium sinecaudum</name>
    <dbReference type="NCBI Taxonomy" id="45286"/>
    <lineage>
        <taxon>Eukaryota</taxon>
        <taxon>Fungi</taxon>
        <taxon>Dikarya</taxon>
        <taxon>Ascomycota</taxon>
        <taxon>Saccharomycotina</taxon>
        <taxon>Saccharomycetes</taxon>
        <taxon>Saccharomycetales</taxon>
        <taxon>Saccharomycetaceae</taxon>
        <taxon>Eremothecium</taxon>
    </lineage>
</organism>
<dbReference type="GO" id="GO:0015171">
    <property type="term" value="F:amino acid transmembrane transporter activity"/>
    <property type="evidence" value="ECO:0007669"/>
    <property type="project" value="TreeGrafter"/>
</dbReference>
<feature type="transmembrane region" description="Helical" evidence="9">
    <location>
        <begin position="182"/>
        <end position="203"/>
    </location>
</feature>
<comment type="subcellular location">
    <subcellularLocation>
        <location evidence="1">Membrane</location>
        <topology evidence="1">Multi-pass membrane protein</topology>
    </subcellularLocation>
</comment>
<evidence type="ECO:0000313" key="12">
    <source>
        <dbReference type="Proteomes" id="UP000243052"/>
    </source>
</evidence>
<evidence type="ECO:0000313" key="11">
    <source>
        <dbReference type="EMBL" id="AMD18658.1"/>
    </source>
</evidence>
<gene>
    <name evidence="11" type="ORF">AW171_hschr2170</name>
</gene>
<dbReference type="PROSITE" id="PS00218">
    <property type="entry name" value="AMINO_ACID_PERMEASE_1"/>
    <property type="match status" value="1"/>
</dbReference>
<dbReference type="FunFam" id="1.20.1740.10:FF:000006">
    <property type="entry name" value="General amino acid permease"/>
    <property type="match status" value="1"/>
</dbReference>
<feature type="domain" description="Amino acid permease/ SLC12A" evidence="10">
    <location>
        <begin position="71"/>
        <end position="538"/>
    </location>
</feature>
<feature type="region of interest" description="Disordered" evidence="8">
    <location>
        <begin position="1"/>
        <end position="46"/>
    </location>
</feature>
<feature type="transmembrane region" description="Helical" evidence="9">
    <location>
        <begin position="312"/>
        <end position="329"/>
    </location>
</feature>
<feature type="transmembrane region" description="Helical" evidence="9">
    <location>
        <begin position="102"/>
        <end position="126"/>
    </location>
</feature>
<keyword evidence="12" id="KW-1185">Reference proteome</keyword>